<keyword evidence="3" id="KW-1185">Reference proteome</keyword>
<dbReference type="EMBL" id="JAOQJU010000020">
    <property type="protein sequence ID" value="MCU6687460.1"/>
    <property type="molecule type" value="Genomic_DNA"/>
</dbReference>
<reference evidence="2 3" key="1">
    <citation type="journal article" date="2021" name="ISME Commun">
        <title>Automated analysis of genomic sequences facilitates high-throughput and comprehensive description of bacteria.</title>
        <authorList>
            <person name="Hitch T.C.A."/>
        </authorList>
    </citation>
    <scope>NUCLEOTIDE SEQUENCE [LARGE SCALE GENOMIC DNA]</scope>
    <source>
        <strain evidence="2 3">Sanger_03</strain>
    </source>
</reference>
<organism evidence="2 3">
    <name type="scientific">Dorea acetigenes</name>
    <dbReference type="NCBI Taxonomy" id="2981787"/>
    <lineage>
        <taxon>Bacteria</taxon>
        <taxon>Bacillati</taxon>
        <taxon>Bacillota</taxon>
        <taxon>Clostridia</taxon>
        <taxon>Lachnospirales</taxon>
        <taxon>Lachnospiraceae</taxon>
        <taxon>Dorea</taxon>
    </lineage>
</organism>
<name>A0ABT2RPW7_9FIRM</name>
<proteinExistence type="predicted"/>
<evidence type="ECO:0000313" key="2">
    <source>
        <dbReference type="EMBL" id="MCU6687460.1"/>
    </source>
</evidence>
<protein>
    <submittedName>
        <fullName evidence="2">Helix-turn-helix domain-containing protein</fullName>
    </submittedName>
</protein>
<gene>
    <name evidence="2" type="ORF">OCV99_13120</name>
</gene>
<dbReference type="RefSeq" id="WP_158371157.1">
    <property type="nucleotide sequence ID" value="NZ_JAOQJU010000020.1"/>
</dbReference>
<dbReference type="InterPro" id="IPR025736">
    <property type="entry name" value="PucR_C-HTH_dom"/>
</dbReference>
<dbReference type="Pfam" id="PF13556">
    <property type="entry name" value="HTH_30"/>
    <property type="match status" value="1"/>
</dbReference>
<evidence type="ECO:0000259" key="1">
    <source>
        <dbReference type="Pfam" id="PF13556"/>
    </source>
</evidence>
<evidence type="ECO:0000313" key="3">
    <source>
        <dbReference type="Proteomes" id="UP001652431"/>
    </source>
</evidence>
<dbReference type="InterPro" id="IPR051448">
    <property type="entry name" value="CdaR-like_regulators"/>
</dbReference>
<accession>A0ABT2RPW7</accession>
<feature type="domain" description="PucR C-terminal helix-turn-helix" evidence="1">
    <location>
        <begin position="71"/>
        <end position="128"/>
    </location>
</feature>
<comment type="caution">
    <text evidence="2">The sequence shown here is derived from an EMBL/GenBank/DDBJ whole genome shotgun (WGS) entry which is preliminary data.</text>
</comment>
<dbReference type="Proteomes" id="UP001652431">
    <property type="component" value="Unassembled WGS sequence"/>
</dbReference>
<sequence>MAVELNRLYKEIYADYGLIGTVTAGRILCYEEIGVYQILADRKDEQIYQAFVEKTLGKLIEYDRKNGTDYLKLLDAFFQCECNLTRTAEHLFFHKNTLKYKMNAVREILKCDITANENRLNIMLSLAILRMGKG</sequence>
<dbReference type="Gene3D" id="1.10.10.2840">
    <property type="entry name" value="PucR C-terminal helix-turn-helix domain"/>
    <property type="match status" value="1"/>
</dbReference>
<dbReference type="PANTHER" id="PTHR33744">
    <property type="entry name" value="CARBOHYDRATE DIACID REGULATOR"/>
    <property type="match status" value="1"/>
</dbReference>
<dbReference type="InterPro" id="IPR042070">
    <property type="entry name" value="PucR_C-HTH_sf"/>
</dbReference>
<dbReference type="PANTHER" id="PTHR33744:SF1">
    <property type="entry name" value="DNA-BINDING TRANSCRIPTIONAL ACTIVATOR ADER"/>
    <property type="match status" value="1"/>
</dbReference>